<dbReference type="Proteomes" id="UP000634136">
    <property type="component" value="Unassembled WGS sequence"/>
</dbReference>
<name>A0A835CE79_9FABA</name>
<evidence type="ECO:0000313" key="1">
    <source>
        <dbReference type="EMBL" id="KAF7839486.1"/>
    </source>
</evidence>
<protein>
    <submittedName>
        <fullName evidence="1">Uncharacterized protein</fullName>
    </submittedName>
</protein>
<keyword evidence="2" id="KW-1185">Reference proteome</keyword>
<sequence>MFIHGLKATKVAFVEQRAETNEQLENLMVFQPPHRATKGYGVIPRKRNPKAFSSMVTANCLLQRAAKRIIWSFGPFAMANAGGFATANQAGNTN</sequence>
<gene>
    <name evidence="1" type="ORF">G2W53_007968</name>
</gene>
<reference evidence="1" key="1">
    <citation type="submission" date="2020-09" db="EMBL/GenBank/DDBJ databases">
        <title>Genome-Enabled Discovery of Anthraquinone Biosynthesis in Senna tora.</title>
        <authorList>
            <person name="Kang S.-H."/>
            <person name="Pandey R.P."/>
            <person name="Lee C.-M."/>
            <person name="Sim J.-S."/>
            <person name="Jeong J.-T."/>
            <person name="Choi B.-S."/>
            <person name="Jung M."/>
            <person name="Ginzburg D."/>
            <person name="Zhao K."/>
            <person name="Won S.Y."/>
            <person name="Oh T.-J."/>
            <person name="Yu Y."/>
            <person name="Kim N.-H."/>
            <person name="Lee O.R."/>
            <person name="Lee T.-H."/>
            <person name="Bashyal P."/>
            <person name="Kim T.-S."/>
            <person name="Lee W.-H."/>
            <person name="Kawkins C."/>
            <person name="Kim C.-K."/>
            <person name="Kim J.S."/>
            <person name="Ahn B.O."/>
            <person name="Rhee S.Y."/>
            <person name="Sohng J.K."/>
        </authorList>
    </citation>
    <scope>NUCLEOTIDE SEQUENCE</scope>
    <source>
        <tissue evidence="1">Leaf</tissue>
    </source>
</reference>
<proteinExistence type="predicted"/>
<organism evidence="1 2">
    <name type="scientific">Senna tora</name>
    <dbReference type="NCBI Taxonomy" id="362788"/>
    <lineage>
        <taxon>Eukaryota</taxon>
        <taxon>Viridiplantae</taxon>
        <taxon>Streptophyta</taxon>
        <taxon>Embryophyta</taxon>
        <taxon>Tracheophyta</taxon>
        <taxon>Spermatophyta</taxon>
        <taxon>Magnoliopsida</taxon>
        <taxon>eudicotyledons</taxon>
        <taxon>Gunneridae</taxon>
        <taxon>Pentapetalae</taxon>
        <taxon>rosids</taxon>
        <taxon>fabids</taxon>
        <taxon>Fabales</taxon>
        <taxon>Fabaceae</taxon>
        <taxon>Caesalpinioideae</taxon>
        <taxon>Cassia clade</taxon>
        <taxon>Senna</taxon>
    </lineage>
</organism>
<accession>A0A835CE79</accession>
<dbReference type="AlphaFoldDB" id="A0A835CE79"/>
<dbReference type="EMBL" id="JAAIUW010000003">
    <property type="protein sequence ID" value="KAF7839486.1"/>
    <property type="molecule type" value="Genomic_DNA"/>
</dbReference>
<comment type="caution">
    <text evidence="1">The sequence shown here is derived from an EMBL/GenBank/DDBJ whole genome shotgun (WGS) entry which is preliminary data.</text>
</comment>
<evidence type="ECO:0000313" key="2">
    <source>
        <dbReference type="Proteomes" id="UP000634136"/>
    </source>
</evidence>